<dbReference type="Proteomes" id="UP001549031">
    <property type="component" value="Unassembled WGS sequence"/>
</dbReference>
<dbReference type="EMBL" id="JBEPLJ010000025">
    <property type="protein sequence ID" value="MET3588458.1"/>
    <property type="molecule type" value="Genomic_DNA"/>
</dbReference>
<evidence type="ECO:0000313" key="3">
    <source>
        <dbReference type="EMBL" id="MET3588458.1"/>
    </source>
</evidence>
<dbReference type="InterPro" id="IPR052344">
    <property type="entry name" value="Transposase-related"/>
</dbReference>
<dbReference type="InterPro" id="IPR004291">
    <property type="entry name" value="Transposase_IS66_central"/>
</dbReference>
<comment type="caution">
    <text evidence="3">The sequence shown here is derived from an EMBL/GenBank/DDBJ whole genome shotgun (WGS) entry which is preliminary data.</text>
</comment>
<evidence type="ECO:0000313" key="4">
    <source>
        <dbReference type="Proteomes" id="UP001549031"/>
    </source>
</evidence>
<dbReference type="Pfam" id="PF13817">
    <property type="entry name" value="DDE_Tnp_IS66_C"/>
    <property type="match status" value="1"/>
</dbReference>
<proteinExistence type="predicted"/>
<name>A0ABV2HD46_9HYPH</name>
<dbReference type="PANTHER" id="PTHR33678">
    <property type="entry name" value="BLL1576 PROTEIN"/>
    <property type="match status" value="1"/>
</dbReference>
<feature type="domain" description="Transposase IS66 central" evidence="1">
    <location>
        <begin position="1"/>
        <end position="48"/>
    </location>
</feature>
<keyword evidence="4" id="KW-1185">Reference proteome</keyword>
<reference evidence="3 4" key="1">
    <citation type="submission" date="2024-06" db="EMBL/GenBank/DDBJ databases">
        <title>Genomic Encyclopedia of Type Strains, Phase IV (KMG-IV): sequencing the most valuable type-strain genomes for metagenomic binning, comparative biology and taxonomic classification.</title>
        <authorList>
            <person name="Goeker M."/>
        </authorList>
    </citation>
    <scope>NUCLEOTIDE SEQUENCE [LARGE SCALE GENOMIC DNA]</scope>
    <source>
        <strain evidence="3 4">DSM 105042</strain>
    </source>
</reference>
<dbReference type="InterPro" id="IPR039552">
    <property type="entry name" value="IS66_C"/>
</dbReference>
<gene>
    <name evidence="3" type="ORF">ABID21_004594</name>
</gene>
<evidence type="ECO:0008006" key="5">
    <source>
        <dbReference type="Google" id="ProtNLM"/>
    </source>
</evidence>
<sequence>MLTRQDGFQLFLDDGHVDIDSNLVENEIRRPAMNRRNALFAGHDEGGRNWARFASLIGTCKMNGVEPYAYLCDLFTRLANYHLAKDIDALMPWAYATRIKASQGARQILSGELV</sequence>
<dbReference type="Pfam" id="PF03050">
    <property type="entry name" value="DDE_Tnp_IS66"/>
    <property type="match status" value="1"/>
</dbReference>
<evidence type="ECO:0000259" key="2">
    <source>
        <dbReference type="Pfam" id="PF13817"/>
    </source>
</evidence>
<protein>
    <recommendedName>
        <fullName evidence="5">Transposase IS66 family protein</fullName>
    </recommendedName>
</protein>
<accession>A0ABV2HD46</accession>
<evidence type="ECO:0000259" key="1">
    <source>
        <dbReference type="Pfam" id="PF03050"/>
    </source>
</evidence>
<organism evidence="3 4">
    <name type="scientific">Pseudorhizobium tarimense</name>
    <dbReference type="NCBI Taxonomy" id="1079109"/>
    <lineage>
        <taxon>Bacteria</taxon>
        <taxon>Pseudomonadati</taxon>
        <taxon>Pseudomonadota</taxon>
        <taxon>Alphaproteobacteria</taxon>
        <taxon>Hyphomicrobiales</taxon>
        <taxon>Rhizobiaceae</taxon>
        <taxon>Rhizobium/Agrobacterium group</taxon>
        <taxon>Pseudorhizobium</taxon>
    </lineage>
</organism>
<feature type="domain" description="Transposase IS66 C-terminal" evidence="2">
    <location>
        <begin position="55"/>
        <end position="93"/>
    </location>
</feature>
<dbReference type="PANTHER" id="PTHR33678:SF1">
    <property type="entry name" value="BLL1576 PROTEIN"/>
    <property type="match status" value="1"/>
</dbReference>